<sequence>MRKQLTVLITVALAISLAAPFVGAAAAAGTGVEDGEAQCEYPLEITDATGEEVTIDEEPDSVVTLYPGDAQLAYSIGAEDNVVGMPVGEYTDSLDAGDRTDISEDDGTTPNAEEIVNLDPDVVLAANVAMSDEDLLETLEDAGITVVVLDTAESFEDVEENVRTTGEVTGECDGAEETIEWMNERLDVYEAALEGEDAPLAYYDSYDDGSTFGAETFQHDILTAAGLDNLAAEAGETGWVAMNPESVVAEDPEWIVYPDWSDEPPSETNLQETSAYQEDTVVSVDDNAVSQPAPDIVYVIESLVETVHPDVYEEMEGDLEAVDEEYGVEDGDDESEGDDASDDADDTIPGFGIPAAVAAALVAAAFLTRRQ</sequence>
<dbReference type="PANTHER" id="PTHR30535">
    <property type="entry name" value="VITAMIN B12-BINDING PROTEIN"/>
    <property type="match status" value="1"/>
</dbReference>
<dbReference type="Gene3D" id="3.40.50.1980">
    <property type="entry name" value="Nitrogenase molybdenum iron protein domain"/>
    <property type="match status" value="2"/>
</dbReference>
<dbReference type="InterPro" id="IPR002491">
    <property type="entry name" value="ABC_transptr_periplasmic_BD"/>
</dbReference>
<comment type="caution">
    <text evidence="4">The sequence shown here is derived from an EMBL/GenBank/DDBJ whole genome shotgun (WGS) entry which is preliminary data.</text>
</comment>
<name>L9XKV1_9EURY</name>
<dbReference type="PANTHER" id="PTHR30535:SF34">
    <property type="entry name" value="MOLYBDATE-BINDING PROTEIN MOLA"/>
    <property type="match status" value="1"/>
</dbReference>
<protein>
    <submittedName>
        <fullName evidence="4">Periplasmic binding protein</fullName>
    </submittedName>
</protein>
<dbReference type="Pfam" id="PF01497">
    <property type="entry name" value="Peripla_BP_2"/>
    <property type="match status" value="1"/>
</dbReference>
<evidence type="ECO:0000256" key="2">
    <source>
        <dbReference type="SAM" id="MobiDB-lite"/>
    </source>
</evidence>
<keyword evidence="1" id="KW-0732">Signal</keyword>
<proteinExistence type="predicted"/>
<reference evidence="4 5" key="1">
    <citation type="journal article" date="2014" name="PLoS Genet.">
        <title>Phylogenetically driven sequencing of extremely halophilic archaea reveals strategies for static and dynamic osmo-response.</title>
        <authorList>
            <person name="Becker E.A."/>
            <person name="Seitzer P.M."/>
            <person name="Tritt A."/>
            <person name="Larsen D."/>
            <person name="Krusor M."/>
            <person name="Yao A.I."/>
            <person name="Wu D."/>
            <person name="Madern D."/>
            <person name="Eisen J.A."/>
            <person name="Darling A.E."/>
            <person name="Facciotti M.T."/>
        </authorList>
    </citation>
    <scope>NUCLEOTIDE SEQUENCE [LARGE SCALE GENOMIC DNA]</scope>
    <source>
        <strain evidence="4 5">JCM 12255</strain>
    </source>
</reference>
<feature type="compositionally biased region" description="Acidic residues" evidence="2">
    <location>
        <begin position="327"/>
        <end position="346"/>
    </location>
</feature>
<dbReference type="InterPro" id="IPR026469">
    <property type="entry name" value="Peripla_PGF_1"/>
</dbReference>
<feature type="domain" description="Fe/B12 periplasmic-binding" evidence="3">
    <location>
        <begin position="61"/>
        <end position="315"/>
    </location>
</feature>
<dbReference type="NCBIfam" id="TIGR04126">
    <property type="entry name" value="PGF_CTERM"/>
    <property type="match status" value="1"/>
</dbReference>
<dbReference type="GO" id="GO:0005886">
    <property type="term" value="C:plasma membrane"/>
    <property type="evidence" value="ECO:0007669"/>
    <property type="project" value="UniProtKB-SubCell"/>
</dbReference>
<dbReference type="GO" id="GO:0030115">
    <property type="term" value="C:S-layer"/>
    <property type="evidence" value="ECO:0007669"/>
    <property type="project" value="UniProtKB-SubCell"/>
</dbReference>
<dbReference type="InterPro" id="IPR050902">
    <property type="entry name" value="ABC_Transporter_SBP"/>
</dbReference>
<evidence type="ECO:0000313" key="4">
    <source>
        <dbReference type="EMBL" id="ELY62202.1"/>
    </source>
</evidence>
<evidence type="ECO:0000259" key="3">
    <source>
        <dbReference type="PROSITE" id="PS50983"/>
    </source>
</evidence>
<evidence type="ECO:0000313" key="5">
    <source>
        <dbReference type="Proteomes" id="UP000011602"/>
    </source>
</evidence>
<dbReference type="PROSITE" id="PS50983">
    <property type="entry name" value="FE_B12_PBP"/>
    <property type="match status" value="1"/>
</dbReference>
<dbReference type="PATRIC" id="fig|1227499.3.peg.40"/>
<dbReference type="OrthoDB" id="214567at2157"/>
<organism evidence="4 5">
    <name type="scientific">Natronolimnohabitans innermongolicus JCM 12255</name>
    <dbReference type="NCBI Taxonomy" id="1227499"/>
    <lineage>
        <taxon>Archaea</taxon>
        <taxon>Methanobacteriati</taxon>
        <taxon>Methanobacteriota</taxon>
        <taxon>Stenosarchaea group</taxon>
        <taxon>Halobacteria</taxon>
        <taxon>Halobacteriales</taxon>
        <taxon>Natrialbaceae</taxon>
        <taxon>Natronolimnohabitans</taxon>
    </lineage>
</organism>
<dbReference type="Proteomes" id="UP000011602">
    <property type="component" value="Unassembled WGS sequence"/>
</dbReference>
<dbReference type="GO" id="GO:0071281">
    <property type="term" value="P:cellular response to iron ion"/>
    <property type="evidence" value="ECO:0007669"/>
    <property type="project" value="TreeGrafter"/>
</dbReference>
<dbReference type="NCBIfam" id="NF038402">
    <property type="entry name" value="TroA_like"/>
    <property type="match status" value="1"/>
</dbReference>
<evidence type="ECO:0000256" key="1">
    <source>
        <dbReference type="ARBA" id="ARBA00022729"/>
    </source>
</evidence>
<accession>L9XKV1</accession>
<gene>
    <name evidence="4" type="ORF">C493_00195</name>
</gene>
<keyword evidence="5" id="KW-1185">Reference proteome</keyword>
<dbReference type="NCBIfam" id="TIGR04281">
    <property type="entry name" value="peripla_PGF_1"/>
    <property type="match status" value="1"/>
</dbReference>
<dbReference type="AlphaFoldDB" id="L9XKV1"/>
<dbReference type="eggNOG" id="arCOG04233">
    <property type="taxonomic scope" value="Archaea"/>
</dbReference>
<dbReference type="STRING" id="1227499.C493_00195"/>
<dbReference type="InterPro" id="IPR026371">
    <property type="entry name" value="PGF_CTERM"/>
</dbReference>
<feature type="region of interest" description="Disordered" evidence="2">
    <location>
        <begin position="327"/>
        <end position="350"/>
    </location>
</feature>
<dbReference type="SUPFAM" id="SSF53807">
    <property type="entry name" value="Helical backbone' metal receptor"/>
    <property type="match status" value="1"/>
</dbReference>
<dbReference type="EMBL" id="AOHZ01000002">
    <property type="protein sequence ID" value="ELY62202.1"/>
    <property type="molecule type" value="Genomic_DNA"/>
</dbReference>
<dbReference type="InterPro" id="IPR054828">
    <property type="entry name" value="Vit_B12_bind_prot"/>
</dbReference>
<dbReference type="RefSeq" id="WP_007257356.1">
    <property type="nucleotide sequence ID" value="NZ_AOHZ01000002.1"/>
</dbReference>